<name>A0ABS1C2N0_9BACT</name>
<dbReference type="Proteomes" id="UP000644147">
    <property type="component" value="Unassembled WGS sequence"/>
</dbReference>
<proteinExistence type="predicted"/>
<dbReference type="EMBL" id="JAEHFX010000005">
    <property type="protein sequence ID" value="MBK0403663.1"/>
    <property type="molecule type" value="Genomic_DNA"/>
</dbReference>
<evidence type="ECO:0000313" key="2">
    <source>
        <dbReference type="EMBL" id="MBK0403663.1"/>
    </source>
</evidence>
<dbReference type="RefSeq" id="WP_200506407.1">
    <property type="nucleotide sequence ID" value="NZ_JAEHFX010000005.1"/>
</dbReference>
<dbReference type="InterPro" id="IPR026444">
    <property type="entry name" value="Secre_tail"/>
</dbReference>
<organism evidence="2 3">
    <name type="scientific">Adhaeribacter terrigena</name>
    <dbReference type="NCBI Taxonomy" id="2793070"/>
    <lineage>
        <taxon>Bacteria</taxon>
        <taxon>Pseudomonadati</taxon>
        <taxon>Bacteroidota</taxon>
        <taxon>Cytophagia</taxon>
        <taxon>Cytophagales</taxon>
        <taxon>Hymenobacteraceae</taxon>
        <taxon>Adhaeribacter</taxon>
    </lineage>
</organism>
<evidence type="ECO:0000259" key="1">
    <source>
        <dbReference type="Pfam" id="PF18962"/>
    </source>
</evidence>
<comment type="caution">
    <text evidence="2">The sequence shown here is derived from an EMBL/GenBank/DDBJ whole genome shotgun (WGS) entry which is preliminary data.</text>
</comment>
<accession>A0ABS1C2N0</accession>
<sequence length="366" mass="39484">MTKLDSAGNRLWTKGVSAYISPIDLPTITLFASAADSAGNAYMSGDIESISGLTQFDTIPLSNLAPHNYFLAKYNSAGKIQWLKFFNDPVYAIACGPQGSYFIESGTYFQKYGVNDSLIWQQNFSGTFNSSVPYIFHNKLVADAQGNLFVVGNKLAKYNSNGTLAWIKNVTGRDLAFTYSGNIVVTGAFFGSLILGNGVPDLISTSAGPTLFVAQFYEVDGSANWAKQAGTLGWNSGDAIVSLPNGNCVIAGDFNSGSSFDQHIFTGNGFFLAELNTTLLGISENGASTHFQLYPNPATSKVTLSNPDFRNASVEIFDVAGKKMLEKVYFSGSDLSILTESWPAGLYIIKVSSKGKIFNQKFIVQR</sequence>
<feature type="domain" description="Secretion system C-terminal sorting" evidence="1">
    <location>
        <begin position="293"/>
        <end position="364"/>
    </location>
</feature>
<protein>
    <submittedName>
        <fullName evidence="2">T9SS type A sorting domain-containing protein</fullName>
    </submittedName>
</protein>
<dbReference type="Pfam" id="PF18962">
    <property type="entry name" value="Por_Secre_tail"/>
    <property type="match status" value="1"/>
</dbReference>
<dbReference type="NCBIfam" id="TIGR04183">
    <property type="entry name" value="Por_Secre_tail"/>
    <property type="match status" value="1"/>
</dbReference>
<keyword evidence="3" id="KW-1185">Reference proteome</keyword>
<gene>
    <name evidence="2" type="ORF">I5M27_11750</name>
</gene>
<evidence type="ECO:0000313" key="3">
    <source>
        <dbReference type="Proteomes" id="UP000644147"/>
    </source>
</evidence>
<reference evidence="2 3" key="1">
    <citation type="submission" date="2020-12" db="EMBL/GenBank/DDBJ databases">
        <title>Bacterial novel species Adhaeribacter sp. BT258 isolated from soil.</title>
        <authorList>
            <person name="Jung H.-Y."/>
        </authorList>
    </citation>
    <scope>NUCLEOTIDE SEQUENCE [LARGE SCALE GENOMIC DNA]</scope>
    <source>
        <strain evidence="2 3">BT258</strain>
    </source>
</reference>